<dbReference type="AlphaFoldDB" id="G6EFM8"/>
<evidence type="ECO:0000313" key="4">
    <source>
        <dbReference type="Proteomes" id="UP000004030"/>
    </source>
</evidence>
<dbReference type="Gene3D" id="3.90.380.10">
    <property type="entry name" value="Naphthalene 1,2-dioxygenase Alpha Subunit, Chain A, domain 1"/>
    <property type="match status" value="1"/>
</dbReference>
<keyword evidence="1" id="KW-0560">Oxidoreductase</keyword>
<dbReference type="PANTHER" id="PTHR21266">
    <property type="entry name" value="IRON-SULFUR DOMAIN CONTAINING PROTEIN"/>
    <property type="match status" value="1"/>
</dbReference>
<organism evidence="3 4">
    <name type="scientific">Novosphingobium pentaromativorans US6-1</name>
    <dbReference type="NCBI Taxonomy" id="1088721"/>
    <lineage>
        <taxon>Bacteria</taxon>
        <taxon>Pseudomonadati</taxon>
        <taxon>Pseudomonadota</taxon>
        <taxon>Alphaproteobacteria</taxon>
        <taxon>Sphingomonadales</taxon>
        <taxon>Sphingomonadaceae</taxon>
        <taxon>Novosphingobium</taxon>
    </lineage>
</organism>
<dbReference type="GO" id="GO:0016491">
    <property type="term" value="F:oxidoreductase activity"/>
    <property type="evidence" value="ECO:0007669"/>
    <property type="project" value="UniProtKB-KW"/>
</dbReference>
<dbReference type="EMBL" id="AGFM01000051">
    <property type="protein sequence ID" value="EHJ59899.1"/>
    <property type="molecule type" value="Genomic_DNA"/>
</dbReference>
<feature type="domain" description="Vanillate O-demethylase oxygenase-like C-terminal catalytic" evidence="2">
    <location>
        <begin position="57"/>
        <end position="249"/>
    </location>
</feature>
<gene>
    <name evidence="3" type="ORF">NSU_3149</name>
</gene>
<protein>
    <recommendedName>
        <fullName evidence="2">Vanillate O-demethylase oxygenase-like C-terminal catalytic domain-containing protein</fullName>
    </recommendedName>
</protein>
<dbReference type="PATRIC" id="fig|1088721.3.peg.3105"/>
<dbReference type="Proteomes" id="UP000004030">
    <property type="component" value="Unassembled WGS sequence"/>
</dbReference>
<evidence type="ECO:0000259" key="2">
    <source>
        <dbReference type="Pfam" id="PF19112"/>
    </source>
</evidence>
<dbReference type="InterPro" id="IPR050584">
    <property type="entry name" value="Cholesterol_7-desaturase"/>
</dbReference>
<dbReference type="Pfam" id="PF19112">
    <property type="entry name" value="VanA_C"/>
    <property type="match status" value="1"/>
</dbReference>
<comment type="caution">
    <text evidence="3">The sequence shown here is derived from an EMBL/GenBank/DDBJ whole genome shotgun (WGS) entry which is preliminary data.</text>
</comment>
<reference evidence="3 4" key="1">
    <citation type="journal article" date="2012" name="J. Bacteriol.">
        <title>Genome sequence of benzo(a)pyrene-degrading bacterium Novosphingobium pentaromativorans US6-1.</title>
        <authorList>
            <person name="Luo Y.R."/>
            <person name="Kang S.G."/>
            <person name="Kim S.J."/>
            <person name="Kim M.R."/>
            <person name="Li N."/>
            <person name="Lee J.H."/>
            <person name="Kwon K.K."/>
        </authorList>
    </citation>
    <scope>NUCLEOTIDE SEQUENCE [LARGE SCALE GENOMIC DNA]</scope>
    <source>
        <strain evidence="3 4">US6-1</strain>
    </source>
</reference>
<name>G6EFM8_9SPHN</name>
<sequence length="252" mass="28509">MPGACNVKSYQLREKWNWIWIWPGDPELADESLIPDHFEIGVTNPAYHAVRGLRLDIAARYQLLNDNLLDLQHLEVLHAGILGNDGIGQADEERGSGEDWILSARKMRDIELPKAFQPFFGQRRVDRTLTMNWHIPGLHVGPDIFTVPEGEPDAGREIMQVIAYHALTPARRNSCHYFVTFARSFAHGDEAVDQAMLKSFRGVLDQDVFAAEEIEKQLQNASTPQKEILFKSDATLVIGRRLLEQIIAAETT</sequence>
<dbReference type="eggNOG" id="COG4638">
    <property type="taxonomic scope" value="Bacteria"/>
</dbReference>
<keyword evidence="4" id="KW-1185">Reference proteome</keyword>
<dbReference type="PANTHER" id="PTHR21266:SF60">
    <property type="entry name" value="3-KETOSTEROID-9-ALPHA-MONOOXYGENASE, OXYGENASE COMPONENT"/>
    <property type="match status" value="1"/>
</dbReference>
<dbReference type="InterPro" id="IPR044043">
    <property type="entry name" value="VanA_C_cat"/>
</dbReference>
<accession>G6EFM8</accession>
<dbReference type="SUPFAM" id="SSF55961">
    <property type="entry name" value="Bet v1-like"/>
    <property type="match status" value="1"/>
</dbReference>
<proteinExistence type="predicted"/>
<evidence type="ECO:0000256" key="1">
    <source>
        <dbReference type="ARBA" id="ARBA00023002"/>
    </source>
</evidence>
<evidence type="ECO:0000313" key="3">
    <source>
        <dbReference type="EMBL" id="EHJ59899.1"/>
    </source>
</evidence>